<dbReference type="InterPro" id="IPR016181">
    <property type="entry name" value="Acyl_CoA_acyltransferase"/>
</dbReference>
<feature type="domain" description="N-acetyltransferase" evidence="1">
    <location>
        <begin position="33"/>
        <end position="211"/>
    </location>
</feature>
<dbReference type="OrthoDB" id="2020070at2759"/>
<dbReference type="Proteomes" id="UP001165063">
    <property type="component" value="Unassembled WGS sequence"/>
</dbReference>
<dbReference type="SUPFAM" id="SSF55729">
    <property type="entry name" value="Acyl-CoA N-acyltransferases (Nat)"/>
    <property type="match status" value="1"/>
</dbReference>
<accession>A0A9W7DH48</accession>
<comment type="caution">
    <text evidence="2">The sequence shown here is derived from an EMBL/GenBank/DDBJ whole genome shotgun (WGS) entry which is preliminary data.</text>
</comment>
<dbReference type="InterPro" id="IPR000182">
    <property type="entry name" value="GNAT_dom"/>
</dbReference>
<reference evidence="2" key="1">
    <citation type="submission" date="2023-04" db="EMBL/GenBank/DDBJ databases">
        <title>Ambrosiozyma monospora NBRC 1965.</title>
        <authorList>
            <person name="Ichikawa N."/>
            <person name="Sato H."/>
            <person name="Tonouchi N."/>
        </authorList>
    </citation>
    <scope>NUCLEOTIDE SEQUENCE</scope>
    <source>
        <strain evidence="2">NBRC 1965</strain>
    </source>
</reference>
<evidence type="ECO:0000313" key="3">
    <source>
        <dbReference type="Proteomes" id="UP001165063"/>
    </source>
</evidence>
<dbReference type="Pfam" id="PF00583">
    <property type="entry name" value="Acetyltransf_1"/>
    <property type="match status" value="1"/>
</dbReference>
<dbReference type="CDD" id="cd04301">
    <property type="entry name" value="NAT_SF"/>
    <property type="match status" value="1"/>
</dbReference>
<sequence length="426" mass="48366">MNLSELRLHQTNNESWSTLNPTHKSEILNLYTTFIGPKTRATASQFLQILDLSVSQTESPWQTLYLQDPKLELIVATVTATIKPSSTKDKYSVLISYVATHESYRKLGIMSKLLQTLVDLYESTHYNIECPTIPFEIALETKQPLSDFIKAHIKPVGTGCESYFWYLYSIVGLYYSRFGFHRFPNFQLYTRTISSKARNIPSKFILEKNEEFITQGNIDEFLKSTRSTLSEREQNLKPNQRGVSLTSDPSVIRFNKLDQFLYKDSGIDPKPIGFSISTTGGDAVVYKSYILVTMNCQFDGLSVYRLGTDFHEQNNEHKTLLNKHLIRINKFLDWLTFTGYLKLTGNKGSANRGAKGSIALVKGDVFCEQEGSGSGTRDEILKLLVKNGWKDGGEMEFLTCMLKDFGKVGDGNEGLDWVNNGQWCLF</sequence>
<dbReference type="PROSITE" id="PS51186">
    <property type="entry name" value="GNAT"/>
    <property type="match status" value="1"/>
</dbReference>
<dbReference type="Gene3D" id="3.40.630.30">
    <property type="match status" value="1"/>
</dbReference>
<proteinExistence type="predicted"/>
<dbReference type="GO" id="GO:0016747">
    <property type="term" value="F:acyltransferase activity, transferring groups other than amino-acyl groups"/>
    <property type="evidence" value="ECO:0007669"/>
    <property type="project" value="InterPro"/>
</dbReference>
<keyword evidence="3" id="KW-1185">Reference proteome</keyword>
<protein>
    <submittedName>
        <fullName evidence="2">Unnamed protein product</fullName>
    </submittedName>
</protein>
<dbReference type="PANTHER" id="PTHR34815:SF2">
    <property type="entry name" value="N-ACETYLTRANSFERASE DOMAIN-CONTAINING PROTEIN"/>
    <property type="match status" value="1"/>
</dbReference>
<dbReference type="EMBL" id="BSXU01002063">
    <property type="protein sequence ID" value="GMG33878.1"/>
    <property type="molecule type" value="Genomic_DNA"/>
</dbReference>
<name>A0A9W7DH48_AMBMO</name>
<evidence type="ECO:0000313" key="2">
    <source>
        <dbReference type="EMBL" id="GMG33878.1"/>
    </source>
</evidence>
<dbReference type="PANTHER" id="PTHR34815">
    <property type="entry name" value="LYSINE ACETYLTRANSFERASE"/>
    <property type="match status" value="1"/>
</dbReference>
<evidence type="ECO:0000259" key="1">
    <source>
        <dbReference type="PROSITE" id="PS51186"/>
    </source>
</evidence>
<organism evidence="2 3">
    <name type="scientific">Ambrosiozyma monospora</name>
    <name type="common">Yeast</name>
    <name type="synonym">Endomycopsis monosporus</name>
    <dbReference type="NCBI Taxonomy" id="43982"/>
    <lineage>
        <taxon>Eukaryota</taxon>
        <taxon>Fungi</taxon>
        <taxon>Dikarya</taxon>
        <taxon>Ascomycota</taxon>
        <taxon>Saccharomycotina</taxon>
        <taxon>Pichiomycetes</taxon>
        <taxon>Pichiales</taxon>
        <taxon>Pichiaceae</taxon>
        <taxon>Ambrosiozyma</taxon>
    </lineage>
</organism>
<dbReference type="AlphaFoldDB" id="A0A9W7DH48"/>
<dbReference type="InterPro" id="IPR053013">
    <property type="entry name" value="LAT"/>
</dbReference>
<gene>
    <name evidence="2" type="ORF">Amon01_000434400</name>
</gene>